<dbReference type="AlphaFoldDB" id="A0A4R6TCD7"/>
<keyword evidence="10" id="KW-1185">Reference proteome</keyword>
<proteinExistence type="inferred from homology"/>
<dbReference type="EMBL" id="SNYH01000007">
    <property type="protein sequence ID" value="TDQ21835.1"/>
    <property type="molecule type" value="Genomic_DNA"/>
</dbReference>
<evidence type="ECO:0000256" key="1">
    <source>
        <dbReference type="ARBA" id="ARBA00004651"/>
    </source>
</evidence>
<comment type="similarity">
    <text evidence="2">Belongs to the GSP F family.</text>
</comment>
<evidence type="ECO:0000256" key="3">
    <source>
        <dbReference type="ARBA" id="ARBA00022475"/>
    </source>
</evidence>
<evidence type="ECO:0000256" key="5">
    <source>
        <dbReference type="ARBA" id="ARBA00022989"/>
    </source>
</evidence>
<evidence type="ECO:0000313" key="9">
    <source>
        <dbReference type="EMBL" id="TDQ21835.1"/>
    </source>
</evidence>
<keyword evidence="6 7" id="KW-0472">Membrane</keyword>
<organism evidence="9 10">
    <name type="scientific">Tenacibaculum caenipelagi</name>
    <dbReference type="NCBI Taxonomy" id="1325435"/>
    <lineage>
        <taxon>Bacteria</taxon>
        <taxon>Pseudomonadati</taxon>
        <taxon>Bacteroidota</taxon>
        <taxon>Flavobacteriia</taxon>
        <taxon>Flavobacteriales</taxon>
        <taxon>Flavobacteriaceae</taxon>
        <taxon>Tenacibaculum</taxon>
    </lineage>
</organism>
<evidence type="ECO:0000256" key="4">
    <source>
        <dbReference type="ARBA" id="ARBA00022692"/>
    </source>
</evidence>
<sequence>MGFQIENIKKREVRDKSFDLDELLKKEISLFGSTFSNKKKESFYSELYVLLQAGLELKDALELISKEQKKEADRKLIESVVEKLILGKNFSEALEELRFFTTYECVSIQIGEKTGTLNKVIEELGNYYKKRNEQKRMVLNALSYPIIILTTAFLAVFFMLQFVVPMFADIFKQNNVELPWITVKIINISTFFKSYYWVLFLTIIFVLVLKKLFKKKLWYKQIKSEMVLRFPFVGEFVKKVKIAQFTQAITLLLGAKVPLLNGIQLTQKMIDFYPLQQALIGVENDILIGKTLSESIKKHTIFDSKMVSLVKVAEETNQNQVIFERLTTQYNKDIEYKSKMLSTALEPLIILILGVIVATILIAMYIPMFKLSTVIG</sequence>
<dbReference type="Gene3D" id="1.20.81.30">
    <property type="entry name" value="Type II secretion system (T2SS), domain F"/>
    <property type="match status" value="2"/>
</dbReference>
<accession>A0A4R6TCD7</accession>
<dbReference type="Pfam" id="PF00482">
    <property type="entry name" value="T2SSF"/>
    <property type="match status" value="2"/>
</dbReference>
<evidence type="ECO:0000256" key="7">
    <source>
        <dbReference type="SAM" id="Phobius"/>
    </source>
</evidence>
<reference evidence="9 10" key="1">
    <citation type="submission" date="2019-03" db="EMBL/GenBank/DDBJ databases">
        <title>Genomic Encyclopedia of Type Strains, Phase III (KMG-III): the genomes of soil and plant-associated and newly described type strains.</title>
        <authorList>
            <person name="Whitman W."/>
        </authorList>
    </citation>
    <scope>NUCLEOTIDE SEQUENCE [LARGE SCALE GENOMIC DNA]</scope>
    <source>
        <strain evidence="9 10">CECT 8283</strain>
    </source>
</reference>
<evidence type="ECO:0000313" key="10">
    <source>
        <dbReference type="Proteomes" id="UP000295390"/>
    </source>
</evidence>
<dbReference type="InterPro" id="IPR042094">
    <property type="entry name" value="T2SS_GspF_sf"/>
</dbReference>
<comment type="caution">
    <text evidence="9">The sequence shown here is derived from an EMBL/GenBank/DDBJ whole genome shotgun (WGS) entry which is preliminary data.</text>
</comment>
<keyword evidence="4 7" id="KW-0812">Transmembrane</keyword>
<feature type="transmembrane region" description="Helical" evidence="7">
    <location>
        <begin position="138"/>
        <end position="164"/>
    </location>
</feature>
<evidence type="ECO:0000259" key="8">
    <source>
        <dbReference type="Pfam" id="PF00482"/>
    </source>
</evidence>
<feature type="transmembrane region" description="Helical" evidence="7">
    <location>
        <begin position="348"/>
        <end position="366"/>
    </location>
</feature>
<dbReference type="PRINTS" id="PR00812">
    <property type="entry name" value="BCTERIALGSPF"/>
</dbReference>
<dbReference type="RefSeq" id="WP_133537917.1">
    <property type="nucleotide sequence ID" value="NZ_SNYH01000007.1"/>
</dbReference>
<feature type="domain" description="Type II secretion system protein GspF" evidence="8">
    <location>
        <begin position="245"/>
        <end position="367"/>
    </location>
</feature>
<feature type="transmembrane region" description="Helical" evidence="7">
    <location>
        <begin position="194"/>
        <end position="213"/>
    </location>
</feature>
<dbReference type="GO" id="GO:0005886">
    <property type="term" value="C:plasma membrane"/>
    <property type="evidence" value="ECO:0007669"/>
    <property type="project" value="UniProtKB-SubCell"/>
</dbReference>
<comment type="subcellular location">
    <subcellularLocation>
        <location evidence="1">Cell membrane</location>
        <topology evidence="1">Multi-pass membrane protein</topology>
    </subcellularLocation>
</comment>
<dbReference type="InterPro" id="IPR003004">
    <property type="entry name" value="GspF/PilC"/>
</dbReference>
<keyword evidence="5 7" id="KW-1133">Transmembrane helix</keyword>
<evidence type="ECO:0000256" key="2">
    <source>
        <dbReference type="ARBA" id="ARBA00005745"/>
    </source>
</evidence>
<gene>
    <name evidence="9" type="ORF">DFQ07_2930</name>
</gene>
<dbReference type="OrthoDB" id="1523422at2"/>
<protein>
    <submittedName>
        <fullName evidence="9">Type IV pilus assembly protein PilC</fullName>
    </submittedName>
</protein>
<feature type="domain" description="Type II secretion system protein GspF" evidence="8">
    <location>
        <begin position="43"/>
        <end position="165"/>
    </location>
</feature>
<dbReference type="InterPro" id="IPR018076">
    <property type="entry name" value="T2SS_GspF_dom"/>
</dbReference>
<dbReference type="Proteomes" id="UP000295390">
    <property type="component" value="Unassembled WGS sequence"/>
</dbReference>
<evidence type="ECO:0000256" key="6">
    <source>
        <dbReference type="ARBA" id="ARBA00023136"/>
    </source>
</evidence>
<name>A0A4R6TCD7_9FLAO</name>
<keyword evidence="3" id="KW-1003">Cell membrane</keyword>
<dbReference type="PANTHER" id="PTHR30012:SF0">
    <property type="entry name" value="TYPE II SECRETION SYSTEM PROTEIN F-RELATED"/>
    <property type="match status" value="1"/>
</dbReference>
<dbReference type="PANTHER" id="PTHR30012">
    <property type="entry name" value="GENERAL SECRETION PATHWAY PROTEIN"/>
    <property type="match status" value="1"/>
</dbReference>